<feature type="signal peptide" evidence="1">
    <location>
        <begin position="1"/>
        <end position="20"/>
    </location>
</feature>
<evidence type="ECO:0008006" key="4">
    <source>
        <dbReference type="Google" id="ProtNLM"/>
    </source>
</evidence>
<dbReference type="AlphaFoldDB" id="A0A6A6CLU9"/>
<dbReference type="RefSeq" id="XP_033667811.1">
    <property type="nucleotide sequence ID" value="XM_033812788.1"/>
</dbReference>
<evidence type="ECO:0000256" key="1">
    <source>
        <dbReference type="SAM" id="SignalP"/>
    </source>
</evidence>
<dbReference type="OrthoDB" id="5422698at2759"/>
<accession>A0A6A6CLU9</accession>
<evidence type="ECO:0000313" key="2">
    <source>
        <dbReference type="EMBL" id="KAF2166922.1"/>
    </source>
</evidence>
<evidence type="ECO:0000313" key="3">
    <source>
        <dbReference type="Proteomes" id="UP000799537"/>
    </source>
</evidence>
<organism evidence="2 3">
    <name type="scientific">Zasmidium cellare ATCC 36951</name>
    <dbReference type="NCBI Taxonomy" id="1080233"/>
    <lineage>
        <taxon>Eukaryota</taxon>
        <taxon>Fungi</taxon>
        <taxon>Dikarya</taxon>
        <taxon>Ascomycota</taxon>
        <taxon>Pezizomycotina</taxon>
        <taxon>Dothideomycetes</taxon>
        <taxon>Dothideomycetidae</taxon>
        <taxon>Mycosphaerellales</taxon>
        <taxon>Mycosphaerellaceae</taxon>
        <taxon>Zasmidium</taxon>
    </lineage>
</organism>
<proteinExistence type="predicted"/>
<sequence length="190" mass="21454">MKPAAFACCLFLFLNDLTLAVILRTNPRQDLFQPSPLFTMTSSRHRLIGDNDARYCGVPEEKQLFKIGELSISPRPPTVDTRLFALLKGGVKDISESDLEEAVINLTTKSSNGGSWVLDMKFSEFPQIIVRHERQYSKYLKPGVNEIIGDLILPGIFTTTATYSFNVEAKLPDGRTLFCFEFEYYLEGDL</sequence>
<gene>
    <name evidence="2" type="ORF">M409DRAFT_54686</name>
</gene>
<dbReference type="Proteomes" id="UP000799537">
    <property type="component" value="Unassembled WGS sequence"/>
</dbReference>
<name>A0A6A6CLU9_ZASCE</name>
<protein>
    <recommendedName>
        <fullName evidence="4">Ubiquitin 3 binding protein But2 C-terminal domain-containing protein</fullName>
    </recommendedName>
</protein>
<keyword evidence="3" id="KW-1185">Reference proteome</keyword>
<dbReference type="GeneID" id="54566060"/>
<feature type="chain" id="PRO_5025453379" description="Ubiquitin 3 binding protein But2 C-terminal domain-containing protein" evidence="1">
    <location>
        <begin position="21"/>
        <end position="190"/>
    </location>
</feature>
<reference evidence="2" key="1">
    <citation type="journal article" date="2020" name="Stud. Mycol.">
        <title>101 Dothideomycetes genomes: a test case for predicting lifestyles and emergence of pathogens.</title>
        <authorList>
            <person name="Haridas S."/>
            <person name="Albert R."/>
            <person name="Binder M."/>
            <person name="Bloem J."/>
            <person name="Labutti K."/>
            <person name="Salamov A."/>
            <person name="Andreopoulos B."/>
            <person name="Baker S."/>
            <person name="Barry K."/>
            <person name="Bills G."/>
            <person name="Bluhm B."/>
            <person name="Cannon C."/>
            <person name="Castanera R."/>
            <person name="Culley D."/>
            <person name="Daum C."/>
            <person name="Ezra D."/>
            <person name="Gonzalez J."/>
            <person name="Henrissat B."/>
            <person name="Kuo A."/>
            <person name="Liang C."/>
            <person name="Lipzen A."/>
            <person name="Lutzoni F."/>
            <person name="Magnuson J."/>
            <person name="Mondo S."/>
            <person name="Nolan M."/>
            <person name="Ohm R."/>
            <person name="Pangilinan J."/>
            <person name="Park H.-J."/>
            <person name="Ramirez L."/>
            <person name="Alfaro M."/>
            <person name="Sun H."/>
            <person name="Tritt A."/>
            <person name="Yoshinaga Y."/>
            <person name="Zwiers L.-H."/>
            <person name="Turgeon B."/>
            <person name="Goodwin S."/>
            <person name="Spatafora J."/>
            <person name="Crous P."/>
            <person name="Grigoriev I."/>
        </authorList>
    </citation>
    <scope>NUCLEOTIDE SEQUENCE</scope>
    <source>
        <strain evidence="2">ATCC 36951</strain>
    </source>
</reference>
<keyword evidence="1" id="KW-0732">Signal</keyword>
<dbReference type="EMBL" id="ML993595">
    <property type="protein sequence ID" value="KAF2166922.1"/>
    <property type="molecule type" value="Genomic_DNA"/>
</dbReference>